<dbReference type="Gene3D" id="3.30.40.10">
    <property type="entry name" value="Zinc/RING finger domain, C3HC4 (zinc finger)"/>
    <property type="match status" value="1"/>
</dbReference>
<keyword evidence="1" id="KW-0479">Metal-binding</keyword>
<comment type="caution">
    <text evidence="7">The sequence shown here is derived from an EMBL/GenBank/DDBJ whole genome shotgun (WGS) entry which is preliminary data.</text>
</comment>
<dbReference type="PANTHER" id="PTHR46858">
    <property type="entry name" value="OS05G0521000 PROTEIN"/>
    <property type="match status" value="1"/>
</dbReference>
<feature type="domain" description="RING-type" evidence="6">
    <location>
        <begin position="574"/>
        <end position="615"/>
    </location>
</feature>
<feature type="region of interest" description="Disordered" evidence="5">
    <location>
        <begin position="517"/>
        <end position="543"/>
    </location>
</feature>
<sequence length="627" mass="68922">MSFILSISEIPIPGSFVVFQGMPGDGLVNTIDSLPELVVEDEDEQVVNNPLMKTTSVPLNLIGTAMRSQGRLFSAMTIPVSEPNMQEESLQDFIVVNEDEHPVTTSVSSANRLSTRQQEAIDQWKDDCWKQQCTQFQEWQETCHANQRAASPQNRVSEEIQSHSSSSSSSSSQVPNAWWLSQRGFLAVFEELPQPYHIPKVIDLLAPGMTVVATELIALDSQDLTPVPVFPREEIDGVLIYPPARSGILQILRIEWNNHPSKQGYVVLSRNGYPFLGPGLPAAYTDPSQWVWRVTCPDGAYVRAGMDLSSTHLGTVPYGSLLMVRRKLVNGMGLSRLQVCAALSKKLGNQILVETIDGWCSEFLNPLSGQRGSILQPLPFPLPALYRIDLRPSATIRSGIELSSPEIGFASYGALVRVTGRAFSEHPAEKCIERLRLAGNGGWISLRLNKHPPNDSLIAVHEGLDPSFDPDQPALFHVEEMRKVRRNQDPTVVTNGAFISSTIPMIASVDDEEISAASLTSSSDSTIDEGNGTSRTARSNTGCTYTKSTALSPSVRPTKQKESSTPVQRKDEFCVICLTEDRNATMVHGSTGHIACCLMCARILKARKDPCPVCRLPIDLVIQHFYA</sequence>
<feature type="compositionally biased region" description="Low complexity" evidence="5">
    <location>
        <begin position="162"/>
        <end position="172"/>
    </location>
</feature>
<dbReference type="Proteomes" id="UP000198406">
    <property type="component" value="Unassembled WGS sequence"/>
</dbReference>
<dbReference type="InParanoid" id="A0A1Z5JB15"/>
<dbReference type="PANTHER" id="PTHR46858:SF5">
    <property type="entry name" value="E3 UBIQUITIN-PROTEIN LIGASE APD1-RELATED"/>
    <property type="match status" value="1"/>
</dbReference>
<evidence type="ECO:0000259" key="6">
    <source>
        <dbReference type="PROSITE" id="PS50089"/>
    </source>
</evidence>
<evidence type="ECO:0000313" key="8">
    <source>
        <dbReference type="Proteomes" id="UP000198406"/>
    </source>
</evidence>
<proteinExistence type="predicted"/>
<evidence type="ECO:0000313" key="7">
    <source>
        <dbReference type="EMBL" id="GAX11184.1"/>
    </source>
</evidence>
<feature type="compositionally biased region" description="Polar residues" evidence="5">
    <location>
        <begin position="531"/>
        <end position="543"/>
    </location>
</feature>
<evidence type="ECO:0000256" key="3">
    <source>
        <dbReference type="ARBA" id="ARBA00022833"/>
    </source>
</evidence>
<reference evidence="7 8" key="1">
    <citation type="journal article" date="2015" name="Plant Cell">
        <title>Oil accumulation by the oleaginous diatom Fistulifera solaris as revealed by the genome and transcriptome.</title>
        <authorList>
            <person name="Tanaka T."/>
            <person name="Maeda Y."/>
            <person name="Veluchamy A."/>
            <person name="Tanaka M."/>
            <person name="Abida H."/>
            <person name="Marechal E."/>
            <person name="Bowler C."/>
            <person name="Muto M."/>
            <person name="Sunaga Y."/>
            <person name="Tanaka M."/>
            <person name="Yoshino T."/>
            <person name="Taniguchi T."/>
            <person name="Fukuda Y."/>
            <person name="Nemoto M."/>
            <person name="Matsumoto M."/>
            <person name="Wong P.S."/>
            <person name="Aburatani S."/>
            <person name="Fujibuchi W."/>
        </authorList>
    </citation>
    <scope>NUCLEOTIDE SEQUENCE [LARGE SCALE GENOMIC DNA]</scope>
    <source>
        <strain evidence="7 8">JPCC DA0580</strain>
    </source>
</reference>
<evidence type="ECO:0000256" key="4">
    <source>
        <dbReference type="PROSITE-ProRule" id="PRU00175"/>
    </source>
</evidence>
<evidence type="ECO:0000256" key="5">
    <source>
        <dbReference type="SAM" id="MobiDB-lite"/>
    </source>
</evidence>
<evidence type="ECO:0000256" key="1">
    <source>
        <dbReference type="ARBA" id="ARBA00022723"/>
    </source>
</evidence>
<dbReference type="Pfam" id="PF13920">
    <property type="entry name" value="zf-C3HC4_3"/>
    <property type="match status" value="1"/>
</dbReference>
<name>A0A1Z5JB15_FISSO</name>
<keyword evidence="2 4" id="KW-0863">Zinc-finger</keyword>
<dbReference type="GO" id="GO:0008270">
    <property type="term" value="F:zinc ion binding"/>
    <property type="evidence" value="ECO:0007669"/>
    <property type="project" value="UniProtKB-KW"/>
</dbReference>
<dbReference type="CDD" id="cd16646">
    <property type="entry name" value="mRING-HC-C2H2C4_MDM2-like"/>
    <property type="match status" value="1"/>
</dbReference>
<protein>
    <submittedName>
        <fullName evidence="7">E3 ubiquitin-protein ligase Mdm2</fullName>
        <ecNumber evidence="7">2.3.2.27</ecNumber>
    </submittedName>
</protein>
<dbReference type="AlphaFoldDB" id="A0A1Z5JB15"/>
<dbReference type="GO" id="GO:0016567">
    <property type="term" value="P:protein ubiquitination"/>
    <property type="evidence" value="ECO:0007669"/>
    <property type="project" value="TreeGrafter"/>
</dbReference>
<keyword evidence="3" id="KW-0862">Zinc</keyword>
<dbReference type="EC" id="2.3.2.27" evidence="7"/>
<dbReference type="GO" id="GO:0061630">
    <property type="term" value="F:ubiquitin protein ligase activity"/>
    <property type="evidence" value="ECO:0007669"/>
    <property type="project" value="UniProtKB-EC"/>
</dbReference>
<dbReference type="OrthoDB" id="1711136at2759"/>
<feature type="region of interest" description="Disordered" evidence="5">
    <location>
        <begin position="149"/>
        <end position="174"/>
    </location>
</feature>
<gene>
    <name evidence="7" type="ORF">FisN_9Hh280</name>
</gene>
<dbReference type="EMBL" id="BDSP01000036">
    <property type="protein sequence ID" value="GAX11184.1"/>
    <property type="molecule type" value="Genomic_DNA"/>
</dbReference>
<accession>A0A1Z5JB15</accession>
<keyword evidence="7" id="KW-0012">Acyltransferase</keyword>
<evidence type="ECO:0000256" key="2">
    <source>
        <dbReference type="ARBA" id="ARBA00022771"/>
    </source>
</evidence>
<keyword evidence="8" id="KW-1185">Reference proteome</keyword>
<dbReference type="InterPro" id="IPR001841">
    <property type="entry name" value="Znf_RING"/>
</dbReference>
<keyword evidence="7" id="KW-0808">Transferase</keyword>
<dbReference type="InterPro" id="IPR013083">
    <property type="entry name" value="Znf_RING/FYVE/PHD"/>
</dbReference>
<dbReference type="GO" id="GO:0010468">
    <property type="term" value="P:regulation of gene expression"/>
    <property type="evidence" value="ECO:0007669"/>
    <property type="project" value="TreeGrafter"/>
</dbReference>
<dbReference type="PROSITE" id="PS50089">
    <property type="entry name" value="ZF_RING_2"/>
    <property type="match status" value="1"/>
</dbReference>
<organism evidence="7 8">
    <name type="scientific">Fistulifera solaris</name>
    <name type="common">Oleaginous diatom</name>
    <dbReference type="NCBI Taxonomy" id="1519565"/>
    <lineage>
        <taxon>Eukaryota</taxon>
        <taxon>Sar</taxon>
        <taxon>Stramenopiles</taxon>
        <taxon>Ochrophyta</taxon>
        <taxon>Bacillariophyta</taxon>
        <taxon>Bacillariophyceae</taxon>
        <taxon>Bacillariophycidae</taxon>
        <taxon>Naviculales</taxon>
        <taxon>Naviculaceae</taxon>
        <taxon>Fistulifera</taxon>
    </lineage>
</organism>